<evidence type="ECO:0000256" key="1">
    <source>
        <dbReference type="SAM" id="MobiDB-lite"/>
    </source>
</evidence>
<dbReference type="SUPFAM" id="SSF50118">
    <property type="entry name" value="Cell growth inhibitor/plasmid maintenance toxic component"/>
    <property type="match status" value="1"/>
</dbReference>
<dbReference type="Gene3D" id="2.30.30.440">
    <property type="entry name" value="Domain of unknown function DUF1918"/>
    <property type="match status" value="1"/>
</dbReference>
<proteinExistence type="predicted"/>
<dbReference type="KEGG" id="nsr:NS506_03689"/>
<dbReference type="RefSeq" id="WP_071344808.1">
    <property type="nucleotide sequence ID" value="NZ_CP017839.1"/>
</dbReference>
<organism evidence="3 4">
    <name type="scientific">Nocardia seriolae</name>
    <dbReference type="NCBI Taxonomy" id="37332"/>
    <lineage>
        <taxon>Bacteria</taxon>
        <taxon>Bacillati</taxon>
        <taxon>Actinomycetota</taxon>
        <taxon>Actinomycetes</taxon>
        <taxon>Mycobacteriales</taxon>
        <taxon>Nocardiaceae</taxon>
        <taxon>Nocardia</taxon>
    </lineage>
</organism>
<evidence type="ECO:0000313" key="3">
    <source>
        <dbReference type="EMBL" id="APA97739.1"/>
    </source>
</evidence>
<dbReference type="AlphaFoldDB" id="A0ABC8AUI0"/>
<evidence type="ECO:0000313" key="4">
    <source>
        <dbReference type="Proteomes" id="UP000180166"/>
    </source>
</evidence>
<gene>
    <name evidence="3" type="ORF">NS506_03689</name>
</gene>
<protein>
    <recommendedName>
        <fullName evidence="2">DUF1918 domain-containing protein</fullName>
    </recommendedName>
</protein>
<evidence type="ECO:0000259" key="2">
    <source>
        <dbReference type="Pfam" id="PF08940"/>
    </source>
</evidence>
<feature type="region of interest" description="Disordered" evidence="1">
    <location>
        <begin position="68"/>
        <end position="92"/>
    </location>
</feature>
<name>A0ABC8AUI0_9NOCA</name>
<accession>A0ABC8AUI0</accession>
<dbReference type="InterPro" id="IPR015035">
    <property type="entry name" value="DUF1918"/>
</dbReference>
<sequence>MFANPGDWLIVENPTIGGTPRRGYIEEVHGDGGEPPYLVHWTDTGHRALIYPGPDAYVLSAEDLRTRDEVDGAHLSSMPHRPKPHAEHPHAN</sequence>
<dbReference type="EMBL" id="CP017839">
    <property type="protein sequence ID" value="APA97739.1"/>
    <property type="molecule type" value="Genomic_DNA"/>
</dbReference>
<dbReference type="Proteomes" id="UP000180166">
    <property type="component" value="Chromosome"/>
</dbReference>
<feature type="domain" description="DUF1918" evidence="2">
    <location>
        <begin position="1"/>
        <end position="58"/>
    </location>
</feature>
<dbReference type="Pfam" id="PF08940">
    <property type="entry name" value="DUF1918"/>
    <property type="match status" value="1"/>
</dbReference>
<reference evidence="3 4" key="1">
    <citation type="submission" date="2016-10" db="EMBL/GenBank/DDBJ databases">
        <title>Genome sequence of Nocardia seriolae strain EM150506, isolated from Anguila japonica.</title>
        <authorList>
            <person name="Han H.-J."/>
        </authorList>
    </citation>
    <scope>NUCLEOTIDE SEQUENCE [LARGE SCALE GENOMIC DNA]</scope>
    <source>
        <strain evidence="3 4">EM150506</strain>
    </source>
</reference>